<evidence type="ECO:0000313" key="3">
    <source>
        <dbReference type="Proteomes" id="UP001243009"/>
    </source>
</evidence>
<sequence>MGEVREGELLEGLRRGGWVIGVLVAEQRPPGEPDVIEYTPFLLLNWHRGYVGLAAWRGGVRSWRDFDRLLRFLREDLGWHGPVCLHEPNDRRLRQQAEICRVLGLDPLRPRWRPRTPSDPSSEGSDDTGDSTAGDNTKA</sequence>
<dbReference type="EMBL" id="JAUTWS010000034">
    <property type="protein sequence ID" value="MDO9711786.1"/>
    <property type="molecule type" value="Genomic_DNA"/>
</dbReference>
<dbReference type="RefSeq" id="WP_305106639.1">
    <property type="nucleotide sequence ID" value="NZ_JAUTWS010000034.1"/>
</dbReference>
<comment type="caution">
    <text evidence="2">The sequence shown here is derived from an EMBL/GenBank/DDBJ whole genome shotgun (WGS) entry which is preliminary data.</text>
</comment>
<name>A0ABT9E6H5_9PROT</name>
<proteinExistence type="predicted"/>
<feature type="compositionally biased region" description="Low complexity" evidence="1">
    <location>
        <begin position="130"/>
        <end position="139"/>
    </location>
</feature>
<protein>
    <submittedName>
        <fullName evidence="2">Uncharacterized protein</fullName>
    </submittedName>
</protein>
<evidence type="ECO:0000256" key="1">
    <source>
        <dbReference type="SAM" id="MobiDB-lite"/>
    </source>
</evidence>
<gene>
    <name evidence="2" type="ORF">Q7A36_25790</name>
</gene>
<reference evidence="2 3" key="1">
    <citation type="submission" date="2023-08" db="EMBL/GenBank/DDBJ databases">
        <title>The draft genome sequence of Paracraurococcus sp. LOR1-02.</title>
        <authorList>
            <person name="Kingkaew E."/>
            <person name="Tanasupawat S."/>
        </authorList>
    </citation>
    <scope>NUCLEOTIDE SEQUENCE [LARGE SCALE GENOMIC DNA]</scope>
    <source>
        <strain evidence="2 3">LOR1-02</strain>
    </source>
</reference>
<keyword evidence="3" id="KW-1185">Reference proteome</keyword>
<organism evidence="2 3">
    <name type="scientific">Paracraurococcus lichenis</name>
    <dbReference type="NCBI Taxonomy" id="3064888"/>
    <lineage>
        <taxon>Bacteria</taxon>
        <taxon>Pseudomonadati</taxon>
        <taxon>Pseudomonadota</taxon>
        <taxon>Alphaproteobacteria</taxon>
        <taxon>Acetobacterales</taxon>
        <taxon>Roseomonadaceae</taxon>
        <taxon>Paracraurococcus</taxon>
    </lineage>
</organism>
<accession>A0ABT9E6H5</accession>
<dbReference type="Proteomes" id="UP001243009">
    <property type="component" value="Unassembled WGS sequence"/>
</dbReference>
<evidence type="ECO:0000313" key="2">
    <source>
        <dbReference type="EMBL" id="MDO9711786.1"/>
    </source>
</evidence>
<feature type="region of interest" description="Disordered" evidence="1">
    <location>
        <begin position="108"/>
        <end position="139"/>
    </location>
</feature>